<comment type="subcellular location">
    <subcellularLocation>
        <location evidence="12">Cytoplasm</location>
    </subcellularLocation>
</comment>
<dbReference type="PIRSF" id="PIRSF001365">
    <property type="entry name" value="DHDPS"/>
    <property type="match status" value="1"/>
</dbReference>
<dbReference type="Pfam" id="PF00701">
    <property type="entry name" value="DHDPS"/>
    <property type="match status" value="1"/>
</dbReference>
<dbReference type="UniPathway" id="UPA00034">
    <property type="reaction ID" value="UER00017"/>
</dbReference>
<evidence type="ECO:0000256" key="12">
    <source>
        <dbReference type="HAMAP-Rule" id="MF_00418"/>
    </source>
</evidence>
<dbReference type="PANTHER" id="PTHR12128">
    <property type="entry name" value="DIHYDRODIPICOLINATE SYNTHASE"/>
    <property type="match status" value="1"/>
</dbReference>
<organism evidence="16 17">
    <name type="scientific">Candidatus Sulfuritelmatomonas gaucii</name>
    <dbReference type="NCBI Taxonomy" id="2043161"/>
    <lineage>
        <taxon>Bacteria</taxon>
        <taxon>Pseudomonadati</taxon>
        <taxon>Acidobacteriota</taxon>
        <taxon>Terriglobia</taxon>
        <taxon>Terriglobales</taxon>
        <taxon>Acidobacteriaceae</taxon>
        <taxon>Candidatus Sulfuritelmatomonas</taxon>
    </lineage>
</organism>
<dbReference type="EMBL" id="OKRB01000080">
    <property type="protein sequence ID" value="SPE19471.1"/>
    <property type="molecule type" value="Genomic_DNA"/>
</dbReference>
<comment type="function">
    <text evidence="1 12">Catalyzes the condensation of (S)-aspartate-beta-semialdehyde [(S)-ASA] and pyruvate to 4-hydroxy-tetrahydrodipicolinate (HTPA).</text>
</comment>
<comment type="caution">
    <text evidence="12">Was originally thought to be a dihydrodipicolinate synthase (DHDPS), catalyzing the condensation of (S)-aspartate-beta-semialdehyde [(S)-ASA] and pyruvate to dihydrodipicolinate (DHDP). However, it was shown in E.coli that the product of the enzymatic reaction is not dihydrodipicolinate but in fact (4S)-4-hydroxy-2,3,4,5-tetrahydro-(2S)-dipicolinic acid (HTPA), and that the consecutive dehydration reaction leading to DHDP is not spontaneous but catalyzed by DapB.</text>
</comment>
<dbReference type="InterPro" id="IPR020625">
    <property type="entry name" value="Schiff_base-form_aldolases_AS"/>
</dbReference>
<dbReference type="NCBIfam" id="TIGR00674">
    <property type="entry name" value="dapA"/>
    <property type="match status" value="1"/>
</dbReference>
<keyword evidence="6 12" id="KW-0028">Amino-acid biosynthesis</keyword>
<gene>
    <name evidence="12 16" type="primary">dapA</name>
    <name evidence="16" type="ORF">SBA5_240054</name>
</gene>
<dbReference type="GO" id="GO:0008840">
    <property type="term" value="F:4-hydroxy-tetrahydrodipicolinate synthase activity"/>
    <property type="evidence" value="ECO:0007669"/>
    <property type="project" value="UniProtKB-UniRule"/>
</dbReference>
<dbReference type="PRINTS" id="PR00146">
    <property type="entry name" value="DHPICSNTHASE"/>
</dbReference>
<dbReference type="SUPFAM" id="SSF51569">
    <property type="entry name" value="Aldolase"/>
    <property type="match status" value="1"/>
</dbReference>
<dbReference type="EC" id="4.3.3.7" evidence="4 12"/>
<evidence type="ECO:0000256" key="11">
    <source>
        <dbReference type="ARBA" id="ARBA00047836"/>
    </source>
</evidence>
<name>A0A2N9L8A8_9BACT</name>
<evidence type="ECO:0000256" key="10">
    <source>
        <dbReference type="ARBA" id="ARBA00023270"/>
    </source>
</evidence>
<reference evidence="17" key="1">
    <citation type="submission" date="2018-02" db="EMBL/GenBank/DDBJ databases">
        <authorList>
            <person name="Hausmann B."/>
        </authorList>
    </citation>
    <scope>NUCLEOTIDE SEQUENCE [LARGE SCALE GENOMIC DNA]</scope>
    <source>
        <strain evidence="17">Peat soil MAG SbA5</strain>
    </source>
</reference>
<feature type="site" description="Part of a proton relay during catalysis" evidence="12">
    <location>
        <position position="45"/>
    </location>
</feature>
<dbReference type="GO" id="GO:0009089">
    <property type="term" value="P:lysine biosynthetic process via diaminopimelate"/>
    <property type="evidence" value="ECO:0007669"/>
    <property type="project" value="UniProtKB-UniRule"/>
</dbReference>
<dbReference type="PROSITE" id="PS00666">
    <property type="entry name" value="DHDPS_2"/>
    <property type="match status" value="1"/>
</dbReference>
<evidence type="ECO:0000256" key="7">
    <source>
        <dbReference type="ARBA" id="ARBA00022915"/>
    </source>
</evidence>
<feature type="binding site" evidence="12 15">
    <location>
        <position position="207"/>
    </location>
    <ligand>
        <name>pyruvate</name>
        <dbReference type="ChEBI" id="CHEBI:15361"/>
    </ligand>
</feature>
<keyword evidence="10 12" id="KW-0704">Schiff base</keyword>
<dbReference type="CDD" id="cd00950">
    <property type="entry name" value="DHDPS"/>
    <property type="match status" value="1"/>
</dbReference>
<evidence type="ECO:0000256" key="2">
    <source>
        <dbReference type="ARBA" id="ARBA00005120"/>
    </source>
</evidence>
<evidence type="ECO:0000256" key="13">
    <source>
        <dbReference type="PIRNR" id="PIRNR001365"/>
    </source>
</evidence>
<comment type="catalytic activity">
    <reaction evidence="11 12">
        <text>L-aspartate 4-semialdehyde + pyruvate = (2S,4S)-4-hydroxy-2,3,4,5-tetrahydrodipicolinate + H2O + H(+)</text>
        <dbReference type="Rhea" id="RHEA:34171"/>
        <dbReference type="ChEBI" id="CHEBI:15361"/>
        <dbReference type="ChEBI" id="CHEBI:15377"/>
        <dbReference type="ChEBI" id="CHEBI:15378"/>
        <dbReference type="ChEBI" id="CHEBI:67139"/>
        <dbReference type="ChEBI" id="CHEBI:537519"/>
        <dbReference type="EC" id="4.3.3.7"/>
    </reaction>
</comment>
<evidence type="ECO:0000256" key="4">
    <source>
        <dbReference type="ARBA" id="ARBA00012086"/>
    </source>
</evidence>
<feature type="active site" description="Proton donor/acceptor" evidence="12 14">
    <location>
        <position position="136"/>
    </location>
</feature>
<dbReference type="InterPro" id="IPR005263">
    <property type="entry name" value="DapA"/>
</dbReference>
<dbReference type="InterPro" id="IPR002220">
    <property type="entry name" value="DapA-like"/>
</dbReference>
<keyword evidence="7 12" id="KW-0220">Diaminopimelate biosynthesis</keyword>
<comment type="pathway">
    <text evidence="2 12">Amino-acid biosynthesis; L-lysine biosynthesis via DAP pathway; (S)-tetrahydrodipicolinate from L-aspartate: step 3/4.</text>
</comment>
<protein>
    <recommendedName>
        <fullName evidence="4 12">4-hydroxy-tetrahydrodipicolinate synthase</fullName>
        <shortName evidence="12">HTPA synthase</shortName>
        <ecNumber evidence="4 12">4.3.3.7</ecNumber>
    </recommendedName>
</protein>
<dbReference type="GO" id="GO:0019877">
    <property type="term" value="P:diaminopimelate biosynthetic process"/>
    <property type="evidence" value="ECO:0007669"/>
    <property type="project" value="UniProtKB-UniRule"/>
</dbReference>
<keyword evidence="5 12" id="KW-0963">Cytoplasm</keyword>
<evidence type="ECO:0000256" key="6">
    <source>
        <dbReference type="ARBA" id="ARBA00022605"/>
    </source>
</evidence>
<dbReference type="AlphaFoldDB" id="A0A2N9L8A8"/>
<feature type="site" description="Part of a proton relay during catalysis" evidence="12">
    <location>
        <position position="109"/>
    </location>
</feature>
<evidence type="ECO:0000313" key="17">
    <source>
        <dbReference type="Proteomes" id="UP000239735"/>
    </source>
</evidence>
<evidence type="ECO:0000256" key="5">
    <source>
        <dbReference type="ARBA" id="ARBA00022490"/>
    </source>
</evidence>
<evidence type="ECO:0000313" key="16">
    <source>
        <dbReference type="EMBL" id="SPE19471.1"/>
    </source>
</evidence>
<keyword evidence="8 12" id="KW-0457">Lysine biosynthesis</keyword>
<comment type="similarity">
    <text evidence="3 12 13">Belongs to the DapA family.</text>
</comment>
<proteinExistence type="inferred from homology"/>
<dbReference type="OrthoDB" id="9782828at2"/>
<sequence>MELTGCGTALVTPFKADGSVDEPALWSLVNWQIESGIDFLLACGSTGEAATLDEEEWLRAVRLVIEAAAGRVPVWAGCTHNSTRTVVRLASQLRRVPGVACVLSANPYYNKPTQEGQFQHFLALARELDPIPLCVYNVPGRTAANLEPETVARLASAARNIQAIKEASGKVSQFAELTHIMPRGFKIFSGDDGLALAAIAVGAQGLISVASNEAPAEVTQMIRAALDNNWSEARELERRYSRLFDANFWESNPSPVKTVLSLMGRCSDTVRLPLVPPLAGTRARLERLAGEIGLLKHAPIPAGVRSEVY</sequence>
<evidence type="ECO:0000256" key="14">
    <source>
        <dbReference type="PIRSR" id="PIRSR001365-1"/>
    </source>
</evidence>
<dbReference type="HAMAP" id="MF_00418">
    <property type="entry name" value="DapA"/>
    <property type="match status" value="1"/>
</dbReference>
<feature type="binding site" evidence="12 15">
    <location>
        <position position="46"/>
    </location>
    <ligand>
        <name>pyruvate</name>
        <dbReference type="ChEBI" id="CHEBI:15361"/>
    </ligand>
</feature>
<evidence type="ECO:0000256" key="15">
    <source>
        <dbReference type="PIRSR" id="PIRSR001365-2"/>
    </source>
</evidence>
<evidence type="ECO:0000256" key="1">
    <source>
        <dbReference type="ARBA" id="ARBA00003294"/>
    </source>
</evidence>
<dbReference type="Proteomes" id="UP000239735">
    <property type="component" value="Unassembled WGS sequence"/>
</dbReference>
<comment type="subunit">
    <text evidence="12">Homotetramer; dimer of dimers.</text>
</comment>
<dbReference type="SMART" id="SM01130">
    <property type="entry name" value="DHDPS"/>
    <property type="match status" value="1"/>
</dbReference>
<dbReference type="Gene3D" id="3.20.20.70">
    <property type="entry name" value="Aldolase class I"/>
    <property type="match status" value="1"/>
</dbReference>
<evidence type="ECO:0000256" key="3">
    <source>
        <dbReference type="ARBA" id="ARBA00007592"/>
    </source>
</evidence>
<dbReference type="InterPro" id="IPR013785">
    <property type="entry name" value="Aldolase_TIM"/>
</dbReference>
<accession>A0A2N9L8A8</accession>
<feature type="active site" description="Schiff-base intermediate with substrate" evidence="12 14">
    <location>
        <position position="165"/>
    </location>
</feature>
<evidence type="ECO:0000256" key="9">
    <source>
        <dbReference type="ARBA" id="ARBA00023239"/>
    </source>
</evidence>
<evidence type="ECO:0000256" key="8">
    <source>
        <dbReference type="ARBA" id="ARBA00023154"/>
    </source>
</evidence>
<dbReference type="PANTHER" id="PTHR12128:SF66">
    <property type="entry name" value="4-HYDROXY-2-OXOGLUTARATE ALDOLASE, MITOCHONDRIAL"/>
    <property type="match status" value="1"/>
</dbReference>
<dbReference type="GO" id="GO:0005829">
    <property type="term" value="C:cytosol"/>
    <property type="evidence" value="ECO:0007669"/>
    <property type="project" value="TreeGrafter"/>
</dbReference>
<keyword evidence="9 12" id="KW-0456">Lyase</keyword>